<keyword evidence="1" id="KW-0167">Capsid protein</keyword>
<dbReference type="RefSeq" id="YP_010770244.1">
    <property type="nucleotide sequence ID" value="NC_074207.1"/>
</dbReference>
<reference evidence="1" key="1">
    <citation type="submission" date="2020-09" db="EMBL/GenBank/DDBJ databases">
        <title>Leviviricetes taxonomy.</title>
        <authorList>
            <person name="Stockdale S.R."/>
            <person name="Callanan J."/>
            <person name="Adriaenssens E.M."/>
            <person name="Kuhn J.H."/>
            <person name="Rumnieks J."/>
            <person name="Shkoporov A."/>
            <person name="Draper L.A."/>
            <person name="Ross P."/>
            <person name="Hill C."/>
        </authorList>
    </citation>
    <scope>NUCLEOTIDE SEQUENCE</scope>
</reference>
<gene>
    <name evidence="1" type="primary">SRR7976299_5_2</name>
</gene>
<keyword evidence="2" id="KW-1185">Reference proteome</keyword>
<name>A0A8S5L5H4_9VIRU</name>
<accession>A0A8S5L5H4</accession>
<dbReference type="EMBL" id="BK014163">
    <property type="protein sequence ID" value="DAD52639.1"/>
    <property type="molecule type" value="Genomic_RNA"/>
</dbReference>
<dbReference type="Proteomes" id="UP000680985">
    <property type="component" value="Segment"/>
</dbReference>
<sequence length="177" mass="18828">MAFTPISTTLGPWTVSQLQVLTPTATCPNSTKEIVVGNYNYGLDFTLASSEPNRAVYNSITGVGQESPASVRISLRNVNNVYSSAITKPAKLANSIAGTQINMLVEQNFSVSNSVSGEFGELPFKFSITLTVPKHPSVTAELIKKSSVQTLGAIFGSDEILGNLVASIFRGDLRIDA</sequence>
<organism evidence="1 2">
    <name type="scientific">ssRNA phage SRR7976299_5</name>
    <dbReference type="NCBI Taxonomy" id="2786645"/>
    <lineage>
        <taxon>Viruses</taxon>
        <taxon>Riboviria</taxon>
        <taxon>Orthornavirae</taxon>
        <taxon>Lenarviricota</taxon>
        <taxon>Leviviricetes</taxon>
        <taxon>Timlovirales</taxon>
        <taxon>Blumeviridae</taxon>
        <taxon>Wahdswovirus</taxon>
        <taxon>Wahdswovirus lutenecus</taxon>
    </lineage>
</organism>
<evidence type="ECO:0000313" key="2">
    <source>
        <dbReference type="Proteomes" id="UP000680985"/>
    </source>
</evidence>
<protein>
    <submittedName>
        <fullName evidence="1">Coat protein</fullName>
    </submittedName>
</protein>
<dbReference type="GeneID" id="80399500"/>
<evidence type="ECO:0000313" key="1">
    <source>
        <dbReference type="EMBL" id="DAD52639.1"/>
    </source>
</evidence>
<dbReference type="GO" id="GO:0019028">
    <property type="term" value="C:viral capsid"/>
    <property type="evidence" value="ECO:0007669"/>
    <property type="project" value="UniProtKB-KW"/>
</dbReference>
<keyword evidence="1" id="KW-0946">Virion</keyword>
<dbReference type="KEGG" id="vg:80399500"/>
<proteinExistence type="predicted"/>